<proteinExistence type="predicted"/>
<accession>A0A2H4TR90</accession>
<evidence type="ECO:0000313" key="2">
    <source>
        <dbReference type="Proteomes" id="UP000236551"/>
    </source>
</evidence>
<organism evidence="1 2">
    <name type="scientific">Escherichia coli</name>
    <dbReference type="NCBI Taxonomy" id="562"/>
    <lineage>
        <taxon>Bacteria</taxon>
        <taxon>Pseudomonadati</taxon>
        <taxon>Pseudomonadota</taxon>
        <taxon>Gammaproteobacteria</taxon>
        <taxon>Enterobacterales</taxon>
        <taxon>Enterobacteriaceae</taxon>
        <taxon>Escherichia</taxon>
    </lineage>
</organism>
<dbReference type="EMBL" id="CP024978">
    <property type="protein sequence ID" value="ATZ32046.1"/>
    <property type="molecule type" value="Genomic_DNA"/>
</dbReference>
<dbReference type="Proteomes" id="UP000236551">
    <property type="component" value="Chromosome"/>
</dbReference>
<reference evidence="1 2" key="1">
    <citation type="submission" date="2017-11" db="EMBL/GenBank/DDBJ databases">
        <title>Escherichia coli CV839-15 Genome sequencing and assembly.</title>
        <authorList>
            <person name="Li Z."/>
            <person name="Song N."/>
            <person name="Li W."/>
            <person name="Philip H.R."/>
            <person name="Bu Z."/>
            <person name="Siguo L."/>
        </authorList>
    </citation>
    <scope>NUCLEOTIDE SEQUENCE [LARGE SCALE GENOMIC DNA]</scope>
    <source>
        <strain evidence="1 2">CV839-15</strain>
    </source>
</reference>
<sequence>MSAILAVAGVEHDWRANIRQTKSMGCCLAATMYPLAH</sequence>
<evidence type="ECO:0000313" key="1">
    <source>
        <dbReference type="EMBL" id="ATZ32046.1"/>
    </source>
</evidence>
<dbReference type="AlphaFoldDB" id="A0A2H4TR90"/>
<name>A0A2H4TR90_ECOLX</name>
<gene>
    <name evidence="1" type="ORF">CV83915_01702</name>
</gene>
<protein>
    <submittedName>
        <fullName evidence="1">Uncharacterized protein</fullName>
    </submittedName>
</protein>